<keyword evidence="1" id="KW-0812">Transmembrane</keyword>
<keyword evidence="1" id="KW-1133">Transmembrane helix</keyword>
<protein>
    <submittedName>
        <fullName evidence="2">Uncharacterized protein</fullName>
    </submittedName>
</protein>
<comment type="caution">
    <text evidence="2">The sequence shown here is derived from an EMBL/GenBank/DDBJ whole genome shotgun (WGS) entry which is preliminary data.</text>
</comment>
<organism evidence="2 3">
    <name type="scientific">Thalassotalea castellviae</name>
    <dbReference type="NCBI Taxonomy" id="3075612"/>
    <lineage>
        <taxon>Bacteria</taxon>
        <taxon>Pseudomonadati</taxon>
        <taxon>Pseudomonadota</taxon>
        <taxon>Gammaproteobacteria</taxon>
        <taxon>Alteromonadales</taxon>
        <taxon>Colwelliaceae</taxon>
        <taxon>Thalassotalea</taxon>
    </lineage>
</organism>
<feature type="transmembrane region" description="Helical" evidence="1">
    <location>
        <begin position="27"/>
        <end position="52"/>
    </location>
</feature>
<accession>A0ABU3A4S9</accession>
<reference evidence="2 3" key="1">
    <citation type="submission" date="2023-09" db="EMBL/GenBank/DDBJ databases">
        <authorList>
            <person name="Rey-Velasco X."/>
        </authorList>
    </citation>
    <scope>NUCLEOTIDE SEQUENCE [LARGE SCALE GENOMIC DNA]</scope>
    <source>
        <strain evidence="2 3">W431</strain>
    </source>
</reference>
<evidence type="ECO:0000313" key="2">
    <source>
        <dbReference type="EMBL" id="MDT0604532.1"/>
    </source>
</evidence>
<proteinExistence type="predicted"/>
<keyword evidence="3" id="KW-1185">Reference proteome</keyword>
<name>A0ABU3A4S9_9GAMM</name>
<sequence>MTFEWNKMKLYWSKFKEYRVFSPYKSFFQLGIVWLTFSIILITSIILIFGVTTTEKYTGCMSATCFETFITSYKLPLGVLSLLIPFGAIYAAQHRSEQTIAQIKASKGHNSFVNYYKHLEEFNGMLKDENIDKEFVSIRKLHKMLFPNSKDGSYRIDENLIKNLIVALQKIHQTLMELERFVDSLKNSEFTENEYTDKSFNLILVTYETLLNIRNSFKFNDTEYSLVSLKEKLKKNEVNIVQVIYEIKTTLNCLEKVLSFDEEFDMPDVLTKLTKLDWDPKDNKALSIDNPIKIKLSNI</sequence>
<evidence type="ECO:0000313" key="3">
    <source>
        <dbReference type="Proteomes" id="UP001266357"/>
    </source>
</evidence>
<gene>
    <name evidence="2" type="ORF">RM573_13060</name>
</gene>
<dbReference type="RefSeq" id="WP_311582780.1">
    <property type="nucleotide sequence ID" value="NZ_JAVRIF010000007.1"/>
</dbReference>
<feature type="transmembrane region" description="Helical" evidence="1">
    <location>
        <begin position="73"/>
        <end position="92"/>
    </location>
</feature>
<evidence type="ECO:0000256" key="1">
    <source>
        <dbReference type="SAM" id="Phobius"/>
    </source>
</evidence>
<dbReference type="Proteomes" id="UP001266357">
    <property type="component" value="Unassembled WGS sequence"/>
</dbReference>
<dbReference type="EMBL" id="JAVRIF010000007">
    <property type="protein sequence ID" value="MDT0604532.1"/>
    <property type="molecule type" value="Genomic_DNA"/>
</dbReference>
<keyword evidence="1" id="KW-0472">Membrane</keyword>